<sequence>MAGAAMEFAEAAVELLVAVAGLGRVGEARSAAVGPGNAGVGLLARRTPERGGFAVAVGLVAGGRLAVGDTGGSWNVAVVMASGGDHREAGMRSRLGAGGGDLRSPELRGLPPWLSEGRRDNAAGRRRSSGRGRGATPSSFGKAGSNGLGWSLKGTRLGERLWPVAVGLELAALAGVVGKAWDRSPLSLERQEAESLLLGIVELVEWGRLWGMSESEAAGCTAVGPSSVEEVLFGIGQPAWILAFGDVHAGGGLRPSCHGGSCPIHRTEEGREKDDRFLQKRIDEFLMCLIDLPKRIWH</sequence>
<proteinExistence type="predicted"/>
<reference evidence="2" key="1">
    <citation type="journal article" date="2023" name="Front. Plant Sci.">
        <title>Chromosomal-level genome assembly of Melastoma candidum provides insights into trichome evolution.</title>
        <authorList>
            <person name="Zhong Y."/>
            <person name="Wu W."/>
            <person name="Sun C."/>
            <person name="Zou P."/>
            <person name="Liu Y."/>
            <person name="Dai S."/>
            <person name="Zhou R."/>
        </authorList>
    </citation>
    <scope>NUCLEOTIDE SEQUENCE [LARGE SCALE GENOMIC DNA]</scope>
</reference>
<dbReference type="Proteomes" id="UP001057402">
    <property type="component" value="Chromosome 1"/>
</dbReference>
<comment type="caution">
    <text evidence="1">The sequence shown here is derived from an EMBL/GenBank/DDBJ whole genome shotgun (WGS) entry which is preliminary data.</text>
</comment>
<evidence type="ECO:0000313" key="2">
    <source>
        <dbReference type="Proteomes" id="UP001057402"/>
    </source>
</evidence>
<protein>
    <submittedName>
        <fullName evidence="1">Uncharacterized protein</fullName>
    </submittedName>
</protein>
<name>A0ACB9SAT9_9MYRT</name>
<evidence type="ECO:0000313" key="1">
    <source>
        <dbReference type="EMBL" id="KAI4387872.1"/>
    </source>
</evidence>
<accession>A0ACB9SAT9</accession>
<gene>
    <name evidence="1" type="ORF">MLD38_000263</name>
</gene>
<organism evidence="1 2">
    <name type="scientific">Melastoma candidum</name>
    <dbReference type="NCBI Taxonomy" id="119954"/>
    <lineage>
        <taxon>Eukaryota</taxon>
        <taxon>Viridiplantae</taxon>
        <taxon>Streptophyta</taxon>
        <taxon>Embryophyta</taxon>
        <taxon>Tracheophyta</taxon>
        <taxon>Spermatophyta</taxon>
        <taxon>Magnoliopsida</taxon>
        <taxon>eudicotyledons</taxon>
        <taxon>Gunneridae</taxon>
        <taxon>Pentapetalae</taxon>
        <taxon>rosids</taxon>
        <taxon>malvids</taxon>
        <taxon>Myrtales</taxon>
        <taxon>Melastomataceae</taxon>
        <taxon>Melastomatoideae</taxon>
        <taxon>Melastomateae</taxon>
        <taxon>Melastoma</taxon>
    </lineage>
</organism>
<dbReference type="EMBL" id="CM042880">
    <property type="protein sequence ID" value="KAI4387872.1"/>
    <property type="molecule type" value="Genomic_DNA"/>
</dbReference>
<keyword evidence="2" id="KW-1185">Reference proteome</keyword>